<evidence type="ECO:0000313" key="16">
    <source>
        <dbReference type="EMBL" id="MBA4500833.1"/>
    </source>
</evidence>
<evidence type="ECO:0000256" key="13">
    <source>
        <dbReference type="ARBA" id="ARBA00023136"/>
    </source>
</evidence>
<protein>
    <recommendedName>
        <fullName evidence="6 15">Cyclic di-GMP-binding protein</fullName>
    </recommendedName>
    <alternativeName>
        <fullName evidence="14 15">Cellulose synthase regulatory subunit</fullName>
    </alternativeName>
</protein>
<reference evidence="16 17" key="1">
    <citation type="submission" date="2020-07" db="EMBL/GenBank/DDBJ databases">
        <title>Bacterium isolated from marien macroalgae.</title>
        <authorList>
            <person name="Zhu K."/>
            <person name="Lu D."/>
            <person name="Du Z."/>
        </authorList>
    </citation>
    <scope>NUCLEOTIDE SEQUENCE [LARGE SCALE GENOMIC DNA]</scope>
    <source>
        <strain evidence="16 17">3-1745</strain>
    </source>
</reference>
<dbReference type="UniPathway" id="UPA00694"/>
<evidence type="ECO:0000256" key="4">
    <source>
        <dbReference type="ARBA" id="ARBA00010714"/>
    </source>
</evidence>
<evidence type="ECO:0000256" key="5">
    <source>
        <dbReference type="ARBA" id="ARBA00011437"/>
    </source>
</evidence>
<dbReference type="GO" id="GO:0005886">
    <property type="term" value="C:plasma membrane"/>
    <property type="evidence" value="ECO:0007669"/>
    <property type="project" value="UniProtKB-SubCell"/>
</dbReference>
<dbReference type="NCBIfam" id="NF008323">
    <property type="entry name" value="PRK11114.1-1"/>
    <property type="match status" value="1"/>
</dbReference>
<evidence type="ECO:0000256" key="11">
    <source>
        <dbReference type="ARBA" id="ARBA00022916"/>
    </source>
</evidence>
<keyword evidence="10 15" id="KW-0812">Transmembrane</keyword>
<proteinExistence type="inferred from homology"/>
<comment type="pathway">
    <text evidence="3 15">Glycan metabolism; bacterial cellulose biosynthesis.</text>
</comment>
<dbReference type="NCBIfam" id="NF008325">
    <property type="entry name" value="PRK11114.1-3"/>
    <property type="match status" value="1"/>
</dbReference>
<comment type="subcellular location">
    <subcellularLocation>
        <location evidence="2">Cell inner membrane</location>
        <topology evidence="2">Single-pass membrane protein</topology>
    </subcellularLocation>
</comment>
<evidence type="ECO:0000256" key="15">
    <source>
        <dbReference type="RuleBase" id="RU365021"/>
    </source>
</evidence>
<keyword evidence="7 15" id="KW-1003">Cell membrane</keyword>
<dbReference type="PRINTS" id="PR01440">
    <property type="entry name" value="CELLSNTHASEB"/>
</dbReference>
<evidence type="ECO:0000256" key="8">
    <source>
        <dbReference type="ARBA" id="ARBA00022519"/>
    </source>
</evidence>
<dbReference type="InterPro" id="IPR003920">
    <property type="entry name" value="Cell_synth_B"/>
</dbReference>
<evidence type="ECO:0000256" key="6">
    <source>
        <dbReference type="ARBA" id="ARBA00021844"/>
    </source>
</evidence>
<keyword evidence="15" id="KW-0732">Signal</keyword>
<evidence type="ECO:0000256" key="3">
    <source>
        <dbReference type="ARBA" id="ARBA00005186"/>
    </source>
</evidence>
<evidence type="ECO:0000256" key="1">
    <source>
        <dbReference type="ARBA" id="ARBA00002057"/>
    </source>
</evidence>
<evidence type="ECO:0000256" key="9">
    <source>
        <dbReference type="ARBA" id="ARBA00022636"/>
    </source>
</evidence>
<dbReference type="AlphaFoldDB" id="A0A7W2AB96"/>
<dbReference type="GO" id="GO:0006011">
    <property type="term" value="P:UDP-alpha-D-glucose metabolic process"/>
    <property type="evidence" value="ECO:0007669"/>
    <property type="project" value="InterPro"/>
</dbReference>
<keyword evidence="17" id="KW-1185">Reference proteome</keyword>
<keyword evidence="9 15" id="KW-0973">c-di-GMP</keyword>
<keyword evidence="11 15" id="KW-0135">Cellulose biosynthesis</keyword>
<evidence type="ECO:0000256" key="12">
    <source>
        <dbReference type="ARBA" id="ARBA00022989"/>
    </source>
</evidence>
<comment type="caution">
    <text evidence="16">The sequence shown here is derived from an EMBL/GenBank/DDBJ whole genome shotgun (WGS) entry which is preliminary data.</text>
</comment>
<feature type="signal peptide" evidence="15">
    <location>
        <begin position="1"/>
        <end position="27"/>
    </location>
</feature>
<dbReference type="GO" id="GO:0030244">
    <property type="term" value="P:cellulose biosynthetic process"/>
    <property type="evidence" value="ECO:0007669"/>
    <property type="project" value="UniProtKB-KW"/>
</dbReference>
<dbReference type="Pfam" id="PF03170">
    <property type="entry name" value="BcsB"/>
    <property type="match status" value="1"/>
</dbReference>
<evidence type="ECO:0000256" key="2">
    <source>
        <dbReference type="ARBA" id="ARBA00004377"/>
    </source>
</evidence>
<comment type="similarity">
    <text evidence="4 15">Belongs to the AcsB/BcsB family.</text>
</comment>
<dbReference type="PANTHER" id="PTHR39083:SF1">
    <property type="entry name" value="CYCLIC DI-GMP-BINDING PROTEIN"/>
    <property type="match status" value="1"/>
</dbReference>
<feature type="chain" id="PRO_5031602031" description="Cyclic di-GMP-binding protein" evidence="15">
    <location>
        <begin position="28"/>
        <end position="786"/>
    </location>
</feature>
<feature type="transmembrane region" description="Helical" evidence="15">
    <location>
        <begin position="745"/>
        <end position="772"/>
    </location>
</feature>
<keyword evidence="13 15" id="KW-0472">Membrane</keyword>
<comment type="function">
    <text evidence="1 15">Binds the cellulose synthase activator, bis-(3'-5') cyclic diguanylic acid (c-di-GMP).</text>
</comment>
<evidence type="ECO:0000256" key="14">
    <source>
        <dbReference type="ARBA" id="ARBA00033444"/>
    </source>
</evidence>
<keyword evidence="12 15" id="KW-1133">Transmembrane helix</keyword>
<evidence type="ECO:0000313" key="17">
    <source>
        <dbReference type="Proteomes" id="UP000538931"/>
    </source>
</evidence>
<gene>
    <name evidence="16" type="primary">bcsB</name>
    <name evidence="16" type="ORF">H1S06_00370</name>
</gene>
<name>A0A7W2AB96_9GAMM</name>
<dbReference type="PANTHER" id="PTHR39083">
    <property type="entry name" value="CYCLIC DI-GMP-BINDING PROTEIN"/>
    <property type="match status" value="1"/>
</dbReference>
<accession>A0A7W2AB96</accession>
<sequence>MVKVIMRIIKHSLVASLALLFAGTLHAVDESIEAVGQTAAVGSEQQIEAVVEMPAEALVEIEQPPGWPRAQSFALLGDDRDRMLLGVRNTEEVNFALRRDRIAKEAGLNLNYTPSPSLLPGLSHLRVYLNDVLMDTVVIAEENLGRSTQQHVALDPKLVTDFNQVRIEFVGHYADVCEDPGHSSLWLSLGKKSRVELYEQALDMRNDLAFFPQPFFDEGDRDRVRVNLVLPTDFNTDNLQSAAVLASYFGSLSGWRGAEFPVLFEHLPVRGEGEKPIHSLVLATNQRRPAFMSDPEVFPPVSGADVQLIDHPEDRYSKVLLIQGQDDAELAMAVRALALGGKLLRGERAEIRDVQPLLPRQPYDAPNWMPTDRPVRFAELVQYPGQLQTRGLIPDPIELEINLPPDLFVWRNQGIPVQTRYRYTAPTANDESRLNISINGEFIMGLPLTGGQHNNLEQLRLAVTSEETASSRDQMLVPALKIGARNTLRYDFSFATTFGSAQPDHCQTTLMVDSRALIDGESTIDFTGYHHFIAMPDLSAFARSGFPFSRMADLSETRVLMPENPSGTQISLMLETLAGISAQTGYPAFQVSVGHDVQDVQQQNVDWLVFGSLPEGVEQAAEINALLQQTSDWLLQPPVRKAVLEQAPARLEQANFPAENRVEVSAQGPLAAIIGTQSPLAKQRSIVALLASDEEGYRLLRETLSDSGALGAVQGSVSLIRTSGVDSHLVGEQYYVGHLPWWLKLWYLLSAHPLLLAALAALCTLLVAILLWKALRWAAHRRVQEH</sequence>
<keyword evidence="8 15" id="KW-0997">Cell inner membrane</keyword>
<dbReference type="EMBL" id="JACEMT010000013">
    <property type="protein sequence ID" value="MBA4500833.1"/>
    <property type="molecule type" value="Genomic_DNA"/>
</dbReference>
<evidence type="ECO:0000256" key="10">
    <source>
        <dbReference type="ARBA" id="ARBA00022692"/>
    </source>
</evidence>
<comment type="subunit">
    <text evidence="5 15">Tightly associated with the cellulose synthase catalytic subunit.</text>
</comment>
<evidence type="ECO:0000256" key="7">
    <source>
        <dbReference type="ARBA" id="ARBA00022475"/>
    </source>
</evidence>
<dbReference type="Proteomes" id="UP000538931">
    <property type="component" value="Unassembled WGS sequence"/>
</dbReference>
<organism evidence="16 17">
    <name type="scientific">Marinobacterium marinum</name>
    <dbReference type="NCBI Taxonomy" id="2756129"/>
    <lineage>
        <taxon>Bacteria</taxon>
        <taxon>Pseudomonadati</taxon>
        <taxon>Pseudomonadota</taxon>
        <taxon>Gammaproteobacteria</taxon>
        <taxon>Oceanospirillales</taxon>
        <taxon>Oceanospirillaceae</taxon>
        <taxon>Marinobacterium</taxon>
    </lineage>
</organism>
<dbReference type="Gene3D" id="2.60.120.260">
    <property type="entry name" value="Galactose-binding domain-like"/>
    <property type="match status" value="2"/>
</dbReference>
<dbReference type="InterPro" id="IPR018513">
    <property type="entry name" value="Cell_synthase_bac"/>
</dbReference>